<protein>
    <submittedName>
        <fullName evidence="1">Uncharacterized protein</fullName>
    </submittedName>
</protein>
<keyword evidence="2" id="KW-1185">Reference proteome</keyword>
<dbReference type="Proteomes" id="UP000317977">
    <property type="component" value="Unassembled WGS sequence"/>
</dbReference>
<organism evidence="1 2">
    <name type="scientific">Rubripirellula reticaptiva</name>
    <dbReference type="NCBI Taxonomy" id="2528013"/>
    <lineage>
        <taxon>Bacteria</taxon>
        <taxon>Pseudomonadati</taxon>
        <taxon>Planctomycetota</taxon>
        <taxon>Planctomycetia</taxon>
        <taxon>Pirellulales</taxon>
        <taxon>Pirellulaceae</taxon>
        <taxon>Rubripirellula</taxon>
    </lineage>
</organism>
<gene>
    <name evidence="1" type="ORF">Poly59_47280</name>
</gene>
<evidence type="ECO:0000313" key="1">
    <source>
        <dbReference type="EMBL" id="TWU47886.1"/>
    </source>
</evidence>
<name>A0A5C6EJU1_9BACT</name>
<proteinExistence type="predicted"/>
<evidence type="ECO:0000313" key="2">
    <source>
        <dbReference type="Proteomes" id="UP000317977"/>
    </source>
</evidence>
<reference evidence="1 2" key="1">
    <citation type="submission" date="2019-02" db="EMBL/GenBank/DDBJ databases">
        <title>Deep-cultivation of Planctomycetes and their phenomic and genomic characterization uncovers novel biology.</title>
        <authorList>
            <person name="Wiegand S."/>
            <person name="Jogler M."/>
            <person name="Boedeker C."/>
            <person name="Pinto D."/>
            <person name="Vollmers J."/>
            <person name="Rivas-Marin E."/>
            <person name="Kohn T."/>
            <person name="Peeters S.H."/>
            <person name="Heuer A."/>
            <person name="Rast P."/>
            <person name="Oberbeckmann S."/>
            <person name="Bunk B."/>
            <person name="Jeske O."/>
            <person name="Meyerdierks A."/>
            <person name="Storesund J.E."/>
            <person name="Kallscheuer N."/>
            <person name="Luecker S."/>
            <person name="Lage O.M."/>
            <person name="Pohl T."/>
            <person name="Merkel B.J."/>
            <person name="Hornburger P."/>
            <person name="Mueller R.-W."/>
            <person name="Bruemmer F."/>
            <person name="Labrenz M."/>
            <person name="Spormann A.M."/>
            <person name="Op Den Camp H."/>
            <person name="Overmann J."/>
            <person name="Amann R."/>
            <person name="Jetten M.S.M."/>
            <person name="Mascher T."/>
            <person name="Medema M.H."/>
            <person name="Devos D.P."/>
            <person name="Kaster A.-K."/>
            <person name="Ovreas L."/>
            <person name="Rohde M."/>
            <person name="Galperin M.Y."/>
            <person name="Jogler C."/>
        </authorList>
    </citation>
    <scope>NUCLEOTIDE SEQUENCE [LARGE SCALE GENOMIC DNA]</scope>
    <source>
        <strain evidence="1 2">Poly59</strain>
    </source>
</reference>
<dbReference type="EMBL" id="SJPX01000005">
    <property type="protein sequence ID" value="TWU47886.1"/>
    <property type="molecule type" value="Genomic_DNA"/>
</dbReference>
<comment type="caution">
    <text evidence="1">The sequence shown here is derived from an EMBL/GenBank/DDBJ whole genome shotgun (WGS) entry which is preliminary data.</text>
</comment>
<accession>A0A5C6EJU1</accession>
<dbReference type="AlphaFoldDB" id="A0A5C6EJU1"/>
<sequence>MTLSRLSDRLIEHFLGCCLPGWGGPDANDFGTKPVDSSSEVQVTQK</sequence>